<dbReference type="InterPro" id="IPR025826">
    <property type="entry name" value="Co_AT_N_dom"/>
</dbReference>
<evidence type="ECO:0000259" key="9">
    <source>
        <dbReference type="Pfam" id="PF12557"/>
    </source>
</evidence>
<evidence type="ECO:0000256" key="5">
    <source>
        <dbReference type="ARBA" id="ARBA00024929"/>
    </source>
</evidence>
<evidence type="ECO:0000256" key="8">
    <source>
        <dbReference type="PIRNR" id="PIRNR015617"/>
    </source>
</evidence>
<comment type="similarity">
    <text evidence="2 8">Belongs to the Cob(I)alamin adenosyltransferase family.</text>
</comment>
<proteinExistence type="inferred from homology"/>
<keyword evidence="8" id="KW-0808">Transferase</keyword>
<dbReference type="PANTHER" id="PTHR46638">
    <property type="entry name" value="CORRINOID ADENOSYLTRANSFERASE"/>
    <property type="match status" value="1"/>
</dbReference>
<comment type="subcellular location">
    <subcellularLocation>
        <location evidence="8">Cytoplasm</location>
    </subcellularLocation>
</comment>
<keyword evidence="8" id="KW-0547">Nucleotide-binding</keyword>
<keyword evidence="8" id="KW-0963">Cytoplasm</keyword>
<dbReference type="InterPro" id="IPR003724">
    <property type="entry name" value="CblAdoTrfase_CobA"/>
</dbReference>
<evidence type="ECO:0000256" key="7">
    <source>
        <dbReference type="ARBA" id="ARBA00048692"/>
    </source>
</evidence>
<keyword evidence="4 8" id="KW-0627">Porphyrin biosynthesis</keyword>
<dbReference type="Pfam" id="PF12557">
    <property type="entry name" value="Co_AT_N"/>
    <property type="match status" value="1"/>
</dbReference>
<dbReference type="SUPFAM" id="SSF52540">
    <property type="entry name" value="P-loop containing nucleoside triphosphate hydrolases"/>
    <property type="match status" value="1"/>
</dbReference>
<dbReference type="InterPro" id="IPR027417">
    <property type="entry name" value="P-loop_NTPase"/>
</dbReference>
<feature type="domain" description="Cob(I)alamin adenosyltransferase N-terminal" evidence="9">
    <location>
        <begin position="2"/>
        <end position="23"/>
    </location>
</feature>
<dbReference type="RefSeq" id="WP_394819329.1">
    <property type="nucleotide sequence ID" value="NZ_JAWJZY010000002.1"/>
</dbReference>
<keyword evidence="8" id="KW-0169">Cobalamin biosynthesis</keyword>
<protein>
    <recommendedName>
        <fullName evidence="3 8">Corrinoid adenosyltransferase</fullName>
        <ecNumber evidence="3 8">2.5.1.17</ecNumber>
    </recommendedName>
    <alternativeName>
        <fullName evidence="8">Cob(II)alamin adenosyltransferase</fullName>
    </alternativeName>
    <alternativeName>
        <fullName evidence="8">Cob(II)yrinic acid a,c-diamide adenosyltransferase</fullName>
    </alternativeName>
</protein>
<evidence type="ECO:0000256" key="1">
    <source>
        <dbReference type="ARBA" id="ARBA00005121"/>
    </source>
</evidence>
<reference evidence="10 11" key="1">
    <citation type="submission" date="2023-10" db="EMBL/GenBank/DDBJ databases">
        <title>Sorlinia euscelidii gen. nov., sp. nov., an acetic acid bacteria isolated from the gut of Euscelidius variegatus emitter.</title>
        <authorList>
            <person name="Michoud G."/>
            <person name="Marasco R."/>
            <person name="Seferji K."/>
            <person name="Gonella E."/>
            <person name="Garuglieri E."/>
            <person name="Alma A."/>
            <person name="Mapelli F."/>
            <person name="Borin S."/>
            <person name="Daffonchio D."/>
            <person name="Crotti E."/>
        </authorList>
    </citation>
    <scope>NUCLEOTIDE SEQUENCE [LARGE SCALE GENOMIC DNA]</scope>
    <source>
        <strain evidence="10 11">EV16P</strain>
    </source>
</reference>
<evidence type="ECO:0000256" key="4">
    <source>
        <dbReference type="ARBA" id="ARBA00023244"/>
    </source>
</evidence>
<sequence>MSDEAEHYRAKMQKRKAMQDRMVAENDREKGLLIVHTGNGKGKSTAAFGMALRSAGYGRRVAIIQFIKGAWDTGEHRAFQKFGEQIAFYPMGEGFTWDTQDKARDIAACARAWKLAQDAMSNPEISLVILDEINIALRYKYLTCQDVLSGLAKRPAMQHVVATGRNAPADLIEAADLVTEMTLVKHPFHAGIKAQEGIEY</sequence>
<dbReference type="CDD" id="cd00561">
    <property type="entry name" value="CobA_ACA"/>
    <property type="match status" value="1"/>
</dbReference>
<keyword evidence="8" id="KW-0067">ATP-binding</keyword>
<evidence type="ECO:0000256" key="6">
    <source>
        <dbReference type="ARBA" id="ARBA00048555"/>
    </source>
</evidence>
<comment type="catalytic activity">
    <reaction evidence="6 8">
        <text>2 cob(II)yrinate a,c diamide + reduced [electron-transfer flavoprotein] + 2 ATP = 2 adenosylcob(III)yrinate a,c-diamide + 2 triphosphate + oxidized [electron-transfer flavoprotein] + 3 H(+)</text>
        <dbReference type="Rhea" id="RHEA:11528"/>
        <dbReference type="Rhea" id="RHEA-COMP:10685"/>
        <dbReference type="Rhea" id="RHEA-COMP:10686"/>
        <dbReference type="ChEBI" id="CHEBI:15378"/>
        <dbReference type="ChEBI" id="CHEBI:18036"/>
        <dbReference type="ChEBI" id="CHEBI:30616"/>
        <dbReference type="ChEBI" id="CHEBI:57692"/>
        <dbReference type="ChEBI" id="CHEBI:58307"/>
        <dbReference type="ChEBI" id="CHEBI:58503"/>
        <dbReference type="ChEBI" id="CHEBI:58537"/>
        <dbReference type="EC" id="2.5.1.17"/>
    </reaction>
</comment>
<dbReference type="EMBL" id="JAWJZY010000002">
    <property type="protein sequence ID" value="MEE8658388.1"/>
    <property type="molecule type" value="Genomic_DNA"/>
</dbReference>
<dbReference type="Gene3D" id="3.40.50.300">
    <property type="entry name" value="P-loop containing nucleotide triphosphate hydrolases"/>
    <property type="match status" value="1"/>
</dbReference>
<organism evidence="10 11">
    <name type="scientific">Sorlinia euscelidii</name>
    <dbReference type="NCBI Taxonomy" id="3081148"/>
    <lineage>
        <taxon>Bacteria</taxon>
        <taxon>Pseudomonadati</taxon>
        <taxon>Pseudomonadota</taxon>
        <taxon>Alphaproteobacteria</taxon>
        <taxon>Acetobacterales</taxon>
        <taxon>Acetobacteraceae</taxon>
        <taxon>Sorlinia</taxon>
    </lineage>
</organism>
<accession>A0ABU7U1M1</accession>
<dbReference type="NCBIfam" id="TIGR00708">
    <property type="entry name" value="cobA"/>
    <property type="match status" value="1"/>
</dbReference>
<evidence type="ECO:0000256" key="3">
    <source>
        <dbReference type="ARBA" id="ARBA00012454"/>
    </source>
</evidence>
<evidence type="ECO:0000313" key="10">
    <source>
        <dbReference type="EMBL" id="MEE8658388.1"/>
    </source>
</evidence>
<evidence type="ECO:0000256" key="2">
    <source>
        <dbReference type="ARBA" id="ARBA00007487"/>
    </source>
</evidence>
<dbReference type="PANTHER" id="PTHR46638:SF1">
    <property type="entry name" value="CORRINOID ADENOSYLTRANSFERASE"/>
    <property type="match status" value="1"/>
</dbReference>
<keyword evidence="11" id="KW-1185">Reference proteome</keyword>
<dbReference type="NCBIfam" id="NF004637">
    <property type="entry name" value="PRK05986.1"/>
    <property type="match status" value="1"/>
</dbReference>
<name>A0ABU7U1M1_9PROT</name>
<comment type="catalytic activity">
    <reaction evidence="7 8">
        <text>2 cob(II)alamin + reduced [electron-transfer flavoprotein] + 2 ATP = 2 adenosylcob(III)alamin + 2 triphosphate + oxidized [electron-transfer flavoprotein] + 3 H(+)</text>
        <dbReference type="Rhea" id="RHEA:28671"/>
        <dbReference type="Rhea" id="RHEA-COMP:10685"/>
        <dbReference type="Rhea" id="RHEA-COMP:10686"/>
        <dbReference type="ChEBI" id="CHEBI:15378"/>
        <dbReference type="ChEBI" id="CHEBI:16304"/>
        <dbReference type="ChEBI" id="CHEBI:18036"/>
        <dbReference type="ChEBI" id="CHEBI:18408"/>
        <dbReference type="ChEBI" id="CHEBI:30616"/>
        <dbReference type="ChEBI" id="CHEBI:57692"/>
        <dbReference type="ChEBI" id="CHEBI:58307"/>
        <dbReference type="EC" id="2.5.1.17"/>
    </reaction>
</comment>
<comment type="pathway">
    <text evidence="1 8">Cofactor biosynthesis; adenosylcobalamin biosynthesis; adenosylcobalamin from cob(II)yrinate a,c-diamide: step 2/7.</text>
</comment>
<dbReference type="Pfam" id="PF02572">
    <property type="entry name" value="CobA_CobO_BtuR"/>
    <property type="match status" value="1"/>
</dbReference>
<comment type="function">
    <text evidence="5 8">Required for both de novo synthesis of the corrin ring for the assimilation of exogenous corrinoids. Participates in the adenosylation of a variety of incomplete and complete corrinoids.</text>
</comment>
<dbReference type="Proteomes" id="UP001312908">
    <property type="component" value="Unassembled WGS sequence"/>
</dbReference>
<comment type="caution">
    <text evidence="10">The sequence shown here is derived from an EMBL/GenBank/DDBJ whole genome shotgun (WGS) entry which is preliminary data.</text>
</comment>
<gene>
    <name evidence="10" type="ORF">DOFOFD_05120</name>
</gene>
<dbReference type="PIRSF" id="PIRSF015617">
    <property type="entry name" value="Adensltrnsf_CobA"/>
    <property type="match status" value="1"/>
</dbReference>
<dbReference type="EC" id="2.5.1.17" evidence="3 8"/>
<evidence type="ECO:0000313" key="11">
    <source>
        <dbReference type="Proteomes" id="UP001312908"/>
    </source>
</evidence>